<dbReference type="EMBL" id="CP144052">
    <property type="protein sequence ID" value="WWD16380.1"/>
    <property type="molecule type" value="Genomic_DNA"/>
</dbReference>
<evidence type="ECO:0000313" key="9">
    <source>
        <dbReference type="Proteomes" id="UP000322225"/>
    </source>
</evidence>
<keyword evidence="5" id="KW-0862">Zinc</keyword>
<dbReference type="GO" id="GO:0000978">
    <property type="term" value="F:RNA polymerase II cis-regulatory region sequence-specific DNA binding"/>
    <property type="evidence" value="ECO:0007669"/>
    <property type="project" value="UniProtKB-ARBA"/>
</dbReference>
<feature type="compositionally biased region" description="Basic and acidic residues" evidence="7">
    <location>
        <begin position="407"/>
        <end position="421"/>
    </location>
</feature>
<dbReference type="AlphaFoldDB" id="A0A5M6BYV9"/>
<evidence type="ECO:0000256" key="7">
    <source>
        <dbReference type="SAM" id="MobiDB-lite"/>
    </source>
</evidence>
<dbReference type="PROSITE" id="PS00028">
    <property type="entry name" value="ZINC_FINGER_C2H2_1"/>
    <property type="match status" value="4"/>
</dbReference>
<reference evidence="8" key="2">
    <citation type="submission" date="2024-01" db="EMBL/GenBank/DDBJ databases">
        <title>Comparative genomics of Cryptococcus and Kwoniella reveals pathogenesis evolution and contrasting modes of karyotype evolution via chromosome fusion or intercentromeric recombination.</title>
        <authorList>
            <person name="Coelho M.A."/>
            <person name="David-Palma M."/>
            <person name="Shea T."/>
            <person name="Bowers K."/>
            <person name="McGinley-Smith S."/>
            <person name="Mohammad A.W."/>
            <person name="Gnirke A."/>
            <person name="Yurkov A.M."/>
            <person name="Nowrousian M."/>
            <person name="Sun S."/>
            <person name="Cuomo C.A."/>
            <person name="Heitman J."/>
        </authorList>
    </citation>
    <scope>NUCLEOTIDE SEQUENCE</scope>
    <source>
        <strain evidence="8">CBS 12478</strain>
    </source>
</reference>
<dbReference type="SUPFAM" id="SSF57667">
    <property type="entry name" value="beta-beta-alpha zinc fingers"/>
    <property type="match status" value="4"/>
</dbReference>
<keyword evidence="6" id="KW-0539">Nucleus</keyword>
<name>A0A5M6BYV9_9TREE</name>
<dbReference type="GO" id="GO:0000981">
    <property type="term" value="F:DNA-binding transcription factor activity, RNA polymerase II-specific"/>
    <property type="evidence" value="ECO:0007669"/>
    <property type="project" value="TreeGrafter"/>
</dbReference>
<protein>
    <submittedName>
        <fullName evidence="8">Uncharacterized protein</fullName>
    </submittedName>
</protein>
<feature type="region of interest" description="Disordered" evidence="7">
    <location>
        <begin position="633"/>
        <end position="652"/>
    </location>
</feature>
<dbReference type="InterPro" id="IPR013087">
    <property type="entry name" value="Znf_C2H2_type"/>
</dbReference>
<dbReference type="PANTHER" id="PTHR45718">
    <property type="entry name" value="TRANSCRIPTIONAL ACTIVATOR CUBITUS INTERRUPTUS"/>
    <property type="match status" value="1"/>
</dbReference>
<evidence type="ECO:0000256" key="5">
    <source>
        <dbReference type="ARBA" id="ARBA00022833"/>
    </source>
</evidence>
<dbReference type="SMART" id="SM00355">
    <property type="entry name" value="ZnF_C2H2"/>
    <property type="match status" value="7"/>
</dbReference>
<organism evidence="8 9">
    <name type="scientific">Kwoniella shandongensis</name>
    <dbReference type="NCBI Taxonomy" id="1734106"/>
    <lineage>
        <taxon>Eukaryota</taxon>
        <taxon>Fungi</taxon>
        <taxon>Dikarya</taxon>
        <taxon>Basidiomycota</taxon>
        <taxon>Agaricomycotina</taxon>
        <taxon>Tremellomycetes</taxon>
        <taxon>Tremellales</taxon>
        <taxon>Cryptococcaceae</taxon>
        <taxon>Kwoniella</taxon>
    </lineage>
</organism>
<evidence type="ECO:0000256" key="6">
    <source>
        <dbReference type="ARBA" id="ARBA00023242"/>
    </source>
</evidence>
<evidence type="ECO:0000313" key="8">
    <source>
        <dbReference type="EMBL" id="WWD16380.1"/>
    </source>
</evidence>
<proteinExistence type="predicted"/>
<dbReference type="FunFam" id="3.30.160.60:FF:002137">
    <property type="entry name" value="Specific RNA polymerase II transcription factor"/>
    <property type="match status" value="1"/>
</dbReference>
<feature type="region of interest" description="Disordered" evidence="7">
    <location>
        <begin position="384"/>
        <end position="453"/>
    </location>
</feature>
<dbReference type="RefSeq" id="XP_031859553.1">
    <property type="nucleotide sequence ID" value="XM_032006159.1"/>
</dbReference>
<dbReference type="OrthoDB" id="3437960at2759"/>
<keyword evidence="2" id="KW-0479">Metal-binding</keyword>
<dbReference type="PROSITE" id="PS50157">
    <property type="entry name" value="ZINC_FINGER_C2H2_2"/>
    <property type="match status" value="5"/>
</dbReference>
<dbReference type="GeneID" id="43590312"/>
<dbReference type="InterPro" id="IPR043359">
    <property type="entry name" value="GLI-like"/>
</dbReference>
<comment type="subcellular location">
    <subcellularLocation>
        <location evidence="1">Nucleus</location>
    </subcellularLocation>
</comment>
<dbReference type="FunFam" id="3.30.160.60:FF:000125">
    <property type="entry name" value="Putative zinc finger protein 143"/>
    <property type="match status" value="1"/>
</dbReference>
<dbReference type="Proteomes" id="UP000322225">
    <property type="component" value="Chromosome 2"/>
</dbReference>
<dbReference type="PANTHER" id="PTHR45718:SF6">
    <property type="entry name" value="ZINC FINGER PROTEIN GLI2"/>
    <property type="match status" value="1"/>
</dbReference>
<gene>
    <name evidence="8" type="ORF">CI109_100806</name>
</gene>
<dbReference type="GO" id="GO:0005634">
    <property type="term" value="C:nucleus"/>
    <property type="evidence" value="ECO:0007669"/>
    <property type="project" value="UniProtKB-SubCell"/>
</dbReference>
<dbReference type="FunFam" id="3.30.160.60:FF:000110">
    <property type="entry name" value="Zinc finger protein-like"/>
    <property type="match status" value="1"/>
</dbReference>
<dbReference type="Pfam" id="PF00096">
    <property type="entry name" value="zf-C2H2"/>
    <property type="match status" value="4"/>
</dbReference>
<evidence type="ECO:0000256" key="1">
    <source>
        <dbReference type="ARBA" id="ARBA00004123"/>
    </source>
</evidence>
<sequence>MHNLQQSTYNQYPLRDGAAHQLAHMRHHDPWAHNAMCCDQDHGGSSSTSSSTQQQYHPLGRLQTPAHHHDDLATCTADCPMETYCCDGDYCTGHHAGCDESDECCTDPKCDESGDVCDHDHGECNGHDESHGHHEGGGVKSLEEWADSKEGCHALQQLLECCNQPDCGIPVCPTENAAVHPPPPDPLAALFASMTAQSVAPAPVAVDENTTQMEFASHTCHWGNCHLVFKSMPDLLAHVAADHLSAWGVGQRSAQDNDAIQAMMTPPAPQSTPQSGSGLPTPTIPQGFNGNMMVHPTPPQVTMSEQDRLLSCLWDDCFPITEMPTVVPEASNTNTTNMVYHDHHHLHSHDHSTAAGEPYSPGTLLRHVLEEHLGVPGEIIGWPEPSVSGIQQQQQLEKYHHHHHVDPHHLGHHYHDHDHNQPHPHAPPHHHHPLPTPPSTVHTERSTSPAPSLTRQHICHWPGCSIDTPFPDTASLMDHLSEVHIPRGQESYACHWEGCRGEGRTFKSRQKVLRHLQSHVAHKPFVCGLCDQAFSEAAPLSAHMRRHAQEKPFKCEHPGCGKSFAISSSLTIHMRTHNGEKPFVCPYCQKGFIEASNLTKHIRTHTGERPFACAHPGCGKRFTRPDQLKRHMKVHDKPHSSYGKPTQTKVVV</sequence>
<dbReference type="Gene3D" id="3.30.160.60">
    <property type="entry name" value="Classic Zinc Finger"/>
    <property type="match status" value="6"/>
</dbReference>
<reference evidence="8" key="1">
    <citation type="submission" date="2017-08" db="EMBL/GenBank/DDBJ databases">
        <authorList>
            <person name="Cuomo C."/>
            <person name="Billmyre B."/>
            <person name="Heitman J."/>
        </authorList>
    </citation>
    <scope>NUCLEOTIDE SEQUENCE</scope>
    <source>
        <strain evidence="8">CBS 12478</strain>
    </source>
</reference>
<evidence type="ECO:0000256" key="3">
    <source>
        <dbReference type="ARBA" id="ARBA00022737"/>
    </source>
</evidence>
<dbReference type="FunFam" id="3.30.160.60:FF:001102">
    <property type="entry name" value="Transcription factor IIIA"/>
    <property type="match status" value="1"/>
</dbReference>
<evidence type="ECO:0000256" key="2">
    <source>
        <dbReference type="ARBA" id="ARBA00022723"/>
    </source>
</evidence>
<dbReference type="InterPro" id="IPR036236">
    <property type="entry name" value="Znf_C2H2_sf"/>
</dbReference>
<keyword evidence="3" id="KW-0677">Repeat</keyword>
<dbReference type="GO" id="GO:0008270">
    <property type="term" value="F:zinc ion binding"/>
    <property type="evidence" value="ECO:0007669"/>
    <property type="project" value="UniProtKB-KW"/>
</dbReference>
<evidence type="ECO:0000256" key="4">
    <source>
        <dbReference type="ARBA" id="ARBA00022771"/>
    </source>
</evidence>
<keyword evidence="4" id="KW-0863">Zinc-finger</keyword>
<keyword evidence="9" id="KW-1185">Reference proteome</keyword>
<feature type="compositionally biased region" description="Polar residues" evidence="7">
    <location>
        <begin position="643"/>
        <end position="652"/>
    </location>
</feature>
<accession>A0A5M6BYV9</accession>
<dbReference type="KEGG" id="ksn:43590312"/>